<dbReference type="Proteomes" id="UP000324222">
    <property type="component" value="Unassembled WGS sequence"/>
</dbReference>
<keyword evidence="3" id="KW-1185">Reference proteome</keyword>
<name>A0A5B7FYE1_PORTR</name>
<comment type="caution">
    <text evidence="2">The sequence shown here is derived from an EMBL/GenBank/DDBJ whole genome shotgun (WGS) entry which is preliminary data.</text>
</comment>
<reference evidence="2 3" key="1">
    <citation type="submission" date="2019-05" db="EMBL/GenBank/DDBJ databases">
        <title>Another draft genome of Portunus trituberculatus and its Hox gene families provides insights of decapod evolution.</title>
        <authorList>
            <person name="Jeong J.-H."/>
            <person name="Song I."/>
            <person name="Kim S."/>
            <person name="Choi T."/>
            <person name="Kim D."/>
            <person name="Ryu S."/>
            <person name="Kim W."/>
        </authorList>
    </citation>
    <scope>NUCLEOTIDE SEQUENCE [LARGE SCALE GENOMIC DNA]</scope>
    <source>
        <tissue evidence="2">Muscle</tissue>
    </source>
</reference>
<dbReference type="AlphaFoldDB" id="A0A5B7FYE1"/>
<dbReference type="EMBL" id="VSRR010009236">
    <property type="protein sequence ID" value="MPC50023.1"/>
    <property type="molecule type" value="Genomic_DNA"/>
</dbReference>
<feature type="compositionally biased region" description="Low complexity" evidence="1">
    <location>
        <begin position="89"/>
        <end position="100"/>
    </location>
</feature>
<accession>A0A5B7FYE1</accession>
<feature type="region of interest" description="Disordered" evidence="1">
    <location>
        <begin position="1"/>
        <end position="55"/>
    </location>
</feature>
<feature type="region of interest" description="Disordered" evidence="1">
    <location>
        <begin position="86"/>
        <end position="116"/>
    </location>
</feature>
<proteinExistence type="predicted"/>
<gene>
    <name evidence="2" type="ORF">E2C01_043842</name>
</gene>
<evidence type="ECO:0000313" key="2">
    <source>
        <dbReference type="EMBL" id="MPC50023.1"/>
    </source>
</evidence>
<evidence type="ECO:0000313" key="3">
    <source>
        <dbReference type="Proteomes" id="UP000324222"/>
    </source>
</evidence>
<protein>
    <submittedName>
        <fullName evidence="2">Uncharacterized protein</fullName>
    </submittedName>
</protein>
<organism evidence="2 3">
    <name type="scientific">Portunus trituberculatus</name>
    <name type="common">Swimming crab</name>
    <name type="synonym">Neptunus trituberculatus</name>
    <dbReference type="NCBI Taxonomy" id="210409"/>
    <lineage>
        <taxon>Eukaryota</taxon>
        <taxon>Metazoa</taxon>
        <taxon>Ecdysozoa</taxon>
        <taxon>Arthropoda</taxon>
        <taxon>Crustacea</taxon>
        <taxon>Multicrustacea</taxon>
        <taxon>Malacostraca</taxon>
        <taxon>Eumalacostraca</taxon>
        <taxon>Eucarida</taxon>
        <taxon>Decapoda</taxon>
        <taxon>Pleocyemata</taxon>
        <taxon>Brachyura</taxon>
        <taxon>Eubrachyura</taxon>
        <taxon>Portunoidea</taxon>
        <taxon>Portunidae</taxon>
        <taxon>Portuninae</taxon>
        <taxon>Portunus</taxon>
    </lineage>
</organism>
<evidence type="ECO:0000256" key="1">
    <source>
        <dbReference type="SAM" id="MobiDB-lite"/>
    </source>
</evidence>
<feature type="compositionally biased region" description="Basic residues" evidence="1">
    <location>
        <begin position="25"/>
        <end position="41"/>
    </location>
</feature>
<sequence>MTQSIRFSMTWRPLTNRIRKPEKQTRRKAHKKSIIKVKKKEKREGPHTPTQKVNTKRSINIHLDHKSFEMWPITEGREVWLSLLSQTKSPSASQPASPSYPRHHTRTGWLREEHKKESVRKIHVAFSS</sequence>